<protein>
    <submittedName>
        <fullName evidence="2">Uncharacterized protein</fullName>
    </submittedName>
</protein>
<dbReference type="RefSeq" id="WP_222591050.1">
    <property type="nucleotide sequence ID" value="NZ_BJVC01000001.1"/>
</dbReference>
<organism evidence="2 3">
    <name type="scientific">Swaminathania salitolerans</name>
    <dbReference type="NCBI Taxonomy" id="182838"/>
    <lineage>
        <taxon>Bacteria</taxon>
        <taxon>Pseudomonadati</taxon>
        <taxon>Pseudomonadota</taxon>
        <taxon>Alphaproteobacteria</taxon>
        <taxon>Acetobacterales</taxon>
        <taxon>Acetobacteraceae</taxon>
        <taxon>Swaminathania</taxon>
    </lineage>
</organism>
<reference evidence="2 3" key="1">
    <citation type="submission" date="2019-07" db="EMBL/GenBank/DDBJ databases">
        <title>Whole genome shotgun sequence of Swaminathania salitolerans NBRC 104436.</title>
        <authorList>
            <person name="Hosoyama A."/>
            <person name="Uohara A."/>
            <person name="Ohji S."/>
            <person name="Ichikawa N."/>
        </authorList>
    </citation>
    <scope>NUCLEOTIDE SEQUENCE [LARGE SCALE GENOMIC DNA]</scope>
    <source>
        <strain evidence="2 3">NBRC 104436</strain>
    </source>
</reference>
<evidence type="ECO:0000313" key="3">
    <source>
        <dbReference type="Proteomes" id="UP000321405"/>
    </source>
</evidence>
<gene>
    <name evidence="2" type="ORF">SSA02_06250</name>
</gene>
<evidence type="ECO:0000313" key="2">
    <source>
        <dbReference type="EMBL" id="GEL01462.1"/>
    </source>
</evidence>
<proteinExistence type="predicted"/>
<feature type="region of interest" description="Disordered" evidence="1">
    <location>
        <begin position="1"/>
        <end position="21"/>
    </location>
</feature>
<keyword evidence="3" id="KW-1185">Reference proteome</keyword>
<dbReference type="Pfam" id="PF20135">
    <property type="entry name" value="DUF6525"/>
    <property type="match status" value="1"/>
</dbReference>
<dbReference type="Proteomes" id="UP000321405">
    <property type="component" value="Unassembled WGS sequence"/>
</dbReference>
<dbReference type="EMBL" id="BJVC01000001">
    <property type="protein sequence ID" value="GEL01462.1"/>
    <property type="molecule type" value="Genomic_DNA"/>
</dbReference>
<dbReference type="InterPro" id="IPR045386">
    <property type="entry name" value="DUF6525"/>
</dbReference>
<accession>A0A511BN30</accession>
<name>A0A511BN30_9PROT</name>
<evidence type="ECO:0000256" key="1">
    <source>
        <dbReference type="SAM" id="MobiDB-lite"/>
    </source>
</evidence>
<sequence>MSPLSACPTEATAQGRSPAGASRALISGDRSVNDGTCRNAIWRRYAGDPWAAFDALPASIRRRLAEHVYDAWSVNALILWRHYKRVHGATPRAERAMIRYLDYCERLEQQAFIARHGALPHIEAGATPQRYGP</sequence>
<comment type="caution">
    <text evidence="2">The sequence shown here is derived from an EMBL/GenBank/DDBJ whole genome shotgun (WGS) entry which is preliminary data.</text>
</comment>
<dbReference type="AlphaFoldDB" id="A0A511BN30"/>